<reference evidence="2" key="1">
    <citation type="submission" date="2021-01" db="EMBL/GenBank/DDBJ databases">
        <authorList>
            <person name="Corre E."/>
            <person name="Pelletier E."/>
            <person name="Niang G."/>
            <person name="Scheremetjew M."/>
            <person name="Finn R."/>
            <person name="Kale V."/>
            <person name="Holt S."/>
            <person name="Cochrane G."/>
            <person name="Meng A."/>
            <person name="Brown T."/>
            <person name="Cohen L."/>
        </authorList>
    </citation>
    <scope>NUCLEOTIDE SEQUENCE</scope>
    <source>
        <strain evidence="2">GSO104</strain>
    </source>
</reference>
<evidence type="ECO:0000313" key="2">
    <source>
        <dbReference type="EMBL" id="CAE4579082.1"/>
    </source>
</evidence>
<proteinExistence type="predicted"/>
<organism evidence="2">
    <name type="scientific">Ditylum brightwellii</name>
    <dbReference type="NCBI Taxonomy" id="49249"/>
    <lineage>
        <taxon>Eukaryota</taxon>
        <taxon>Sar</taxon>
        <taxon>Stramenopiles</taxon>
        <taxon>Ochrophyta</taxon>
        <taxon>Bacillariophyta</taxon>
        <taxon>Mediophyceae</taxon>
        <taxon>Lithodesmiophycidae</taxon>
        <taxon>Lithodesmiales</taxon>
        <taxon>Lithodesmiaceae</taxon>
        <taxon>Ditylum</taxon>
    </lineage>
</organism>
<protein>
    <submittedName>
        <fullName evidence="2">Uncharacterized protein</fullName>
    </submittedName>
</protein>
<evidence type="ECO:0000256" key="1">
    <source>
        <dbReference type="SAM" id="MobiDB-lite"/>
    </source>
</evidence>
<sequence length="174" mass="19973">MLKLRFQKALLQFFTALAIIVIGNVRSFSIHPLKRGNHDYVTIKSISQHQRRLQKSSFAKVALQWGLLIHPASSSSNNADSNSDDVNDNSDQSEVKSSIEEELERLQQMLTSIEALEERNKAQLDSFVDEEDQWNSLEEFERELLGSKEETIQQMEKISEELLQMWMGAKSMEG</sequence>
<feature type="region of interest" description="Disordered" evidence="1">
    <location>
        <begin position="74"/>
        <end position="98"/>
    </location>
</feature>
<dbReference type="EMBL" id="HBNS01000822">
    <property type="protein sequence ID" value="CAE4579082.1"/>
    <property type="molecule type" value="Transcribed_RNA"/>
</dbReference>
<accession>A0A6S8YMY6</accession>
<name>A0A6S8YMY6_9STRA</name>
<dbReference type="AlphaFoldDB" id="A0A6S8YMY6"/>
<gene>
    <name evidence="2" type="ORF">DBRI00130_LOCUS647</name>
</gene>